<reference evidence="3" key="1">
    <citation type="submission" date="2018-06" db="EMBL/GenBank/DDBJ databases">
        <authorList>
            <person name="Zhirakovskaya E."/>
        </authorList>
    </citation>
    <scope>NUCLEOTIDE SEQUENCE</scope>
</reference>
<name>A0A3B0S9W8_9ZZZZ</name>
<evidence type="ECO:0000313" key="3">
    <source>
        <dbReference type="EMBL" id="VAW03055.1"/>
    </source>
</evidence>
<dbReference type="PANTHER" id="PTHR30308">
    <property type="entry name" value="TMRNA-BINDING COMPONENT OF TRANS-TRANSLATION TAGGING COMPLEX"/>
    <property type="match status" value="1"/>
</dbReference>
<gene>
    <name evidence="3" type="ORF">MNBD_ACTINO02-2475</name>
</gene>
<dbReference type="GO" id="GO:0003723">
    <property type="term" value="F:RNA binding"/>
    <property type="evidence" value="ECO:0007669"/>
    <property type="project" value="UniProtKB-KW"/>
</dbReference>
<dbReference type="EMBL" id="UOEK01000249">
    <property type="protein sequence ID" value="VAW03055.1"/>
    <property type="molecule type" value="Genomic_DNA"/>
</dbReference>
<dbReference type="NCBIfam" id="NF003843">
    <property type="entry name" value="PRK05422.1"/>
    <property type="match status" value="1"/>
</dbReference>
<sequence>MTKSTDSDKTVATNRRARYDYDILDTWECGMVLTGSEVKSLRDSQVVIKDAYAEIRAGEVWLESMHIAPYVFARDGGHDPERRRKLLMHRREIDRLEGRINEEGLTLVPLKIYFRDGRAKIEIALVRGRRSYDKRQAIRAREQGREMDRALREERR</sequence>
<proteinExistence type="inferred from homology"/>
<dbReference type="PANTHER" id="PTHR30308:SF2">
    <property type="entry name" value="SSRA-BINDING PROTEIN"/>
    <property type="match status" value="1"/>
</dbReference>
<evidence type="ECO:0000256" key="1">
    <source>
        <dbReference type="ARBA" id="ARBA00022490"/>
    </source>
</evidence>
<keyword evidence="1" id="KW-0963">Cytoplasm</keyword>
<dbReference type="SUPFAM" id="SSF74982">
    <property type="entry name" value="Small protein B (SmpB)"/>
    <property type="match status" value="1"/>
</dbReference>
<organism evidence="3">
    <name type="scientific">hydrothermal vent metagenome</name>
    <dbReference type="NCBI Taxonomy" id="652676"/>
    <lineage>
        <taxon>unclassified sequences</taxon>
        <taxon>metagenomes</taxon>
        <taxon>ecological metagenomes</taxon>
    </lineage>
</organism>
<dbReference type="PROSITE" id="PS01317">
    <property type="entry name" value="SSRP"/>
    <property type="match status" value="1"/>
</dbReference>
<evidence type="ECO:0000256" key="2">
    <source>
        <dbReference type="ARBA" id="ARBA00022884"/>
    </source>
</evidence>
<dbReference type="HAMAP" id="MF_00023">
    <property type="entry name" value="SmpB"/>
    <property type="match status" value="1"/>
</dbReference>
<keyword evidence="2" id="KW-0694">RNA-binding</keyword>
<protein>
    <submittedName>
        <fullName evidence="3">TmRNA-binding protein SmpB</fullName>
    </submittedName>
</protein>
<dbReference type="AlphaFoldDB" id="A0A3B0S9W8"/>
<dbReference type="InterPro" id="IPR000037">
    <property type="entry name" value="SsrA-bd_prot"/>
</dbReference>
<accession>A0A3B0S9W8</accession>
<dbReference type="GO" id="GO:0005829">
    <property type="term" value="C:cytosol"/>
    <property type="evidence" value="ECO:0007669"/>
    <property type="project" value="TreeGrafter"/>
</dbReference>
<dbReference type="InterPro" id="IPR020081">
    <property type="entry name" value="SsrA-bd_prot_CS"/>
</dbReference>
<dbReference type="CDD" id="cd09294">
    <property type="entry name" value="SmpB"/>
    <property type="match status" value="1"/>
</dbReference>
<dbReference type="InterPro" id="IPR023620">
    <property type="entry name" value="SmpB"/>
</dbReference>
<dbReference type="NCBIfam" id="TIGR00086">
    <property type="entry name" value="smpB"/>
    <property type="match status" value="1"/>
</dbReference>
<dbReference type="GO" id="GO:0070930">
    <property type="term" value="P:trans-translation-dependent protein tagging"/>
    <property type="evidence" value="ECO:0007669"/>
    <property type="project" value="TreeGrafter"/>
</dbReference>
<dbReference type="Pfam" id="PF01668">
    <property type="entry name" value="SmpB"/>
    <property type="match status" value="1"/>
</dbReference>
<dbReference type="Gene3D" id="2.40.280.10">
    <property type="match status" value="1"/>
</dbReference>